<feature type="transmembrane region" description="Helical" evidence="1">
    <location>
        <begin position="118"/>
        <end position="144"/>
    </location>
</feature>
<organism evidence="2 3">
    <name type="scientific">Marinibacterium profundimaris</name>
    <dbReference type="NCBI Taxonomy" id="1679460"/>
    <lineage>
        <taxon>Bacteria</taxon>
        <taxon>Pseudomonadati</taxon>
        <taxon>Pseudomonadota</taxon>
        <taxon>Alphaproteobacteria</taxon>
        <taxon>Rhodobacterales</taxon>
        <taxon>Paracoccaceae</taxon>
        <taxon>Marinibacterium</taxon>
    </lineage>
</organism>
<keyword evidence="1" id="KW-0472">Membrane</keyword>
<dbReference type="EMBL" id="AQQR01000001">
    <property type="protein sequence ID" value="OWU77965.1"/>
    <property type="molecule type" value="Genomic_DNA"/>
</dbReference>
<accession>A0A225NSZ5</accession>
<dbReference type="Proteomes" id="UP000215377">
    <property type="component" value="Unassembled WGS sequence"/>
</dbReference>
<comment type="caution">
    <text evidence="2">The sequence shown here is derived from an EMBL/GenBank/DDBJ whole genome shotgun (WGS) entry which is preliminary data.</text>
</comment>
<name>A0A225NSZ5_9RHOB</name>
<keyword evidence="3" id="KW-1185">Reference proteome</keyword>
<dbReference type="AlphaFoldDB" id="A0A225NSZ5"/>
<feature type="transmembrane region" description="Helical" evidence="1">
    <location>
        <begin position="7"/>
        <end position="27"/>
    </location>
</feature>
<sequence>MTASRKARGLVTIMMAITGAAFFFGFLTEELGHVTPEQAQSVPQELIIRYIVAMAIGGALSGLVCAGLFGRHGVGGWVLGLLGAVLASLLAGLIGSAIGQVPDMAAGGFNMTEVISIAFGLVLIPLAMAGRPVMIAVWAVLMVVTHLLARRARGHD</sequence>
<evidence type="ECO:0000256" key="1">
    <source>
        <dbReference type="SAM" id="Phobius"/>
    </source>
</evidence>
<reference evidence="2 3" key="1">
    <citation type="submission" date="2013-04" db="EMBL/GenBank/DDBJ databases">
        <title>Oceanicola sp. 22II1-22F33 Genome Sequencing.</title>
        <authorList>
            <person name="Lai Q."/>
            <person name="Li G."/>
            <person name="Shao Z."/>
        </authorList>
    </citation>
    <scope>NUCLEOTIDE SEQUENCE [LARGE SCALE GENOMIC DNA]</scope>
    <source>
        <strain evidence="2 3">22II1-22F33</strain>
    </source>
</reference>
<protein>
    <submittedName>
        <fullName evidence="2">Uncharacterized protein</fullName>
    </submittedName>
</protein>
<keyword evidence="1" id="KW-0812">Transmembrane</keyword>
<keyword evidence="1" id="KW-1133">Transmembrane helix</keyword>
<evidence type="ECO:0000313" key="2">
    <source>
        <dbReference type="EMBL" id="OWU77965.1"/>
    </source>
</evidence>
<feature type="transmembrane region" description="Helical" evidence="1">
    <location>
        <begin position="76"/>
        <end position="98"/>
    </location>
</feature>
<gene>
    <name evidence="2" type="ORF">ATO3_04875</name>
</gene>
<evidence type="ECO:0000313" key="3">
    <source>
        <dbReference type="Proteomes" id="UP000215377"/>
    </source>
</evidence>
<proteinExistence type="predicted"/>
<feature type="transmembrane region" description="Helical" evidence="1">
    <location>
        <begin position="47"/>
        <end position="69"/>
    </location>
</feature>
<dbReference type="OrthoDB" id="7855359at2"/>
<dbReference type="RefSeq" id="WP_088648641.1">
    <property type="nucleotide sequence ID" value="NZ_AQQR01000001.1"/>
</dbReference>